<comment type="caution">
    <text evidence="1">The sequence shown here is derived from an EMBL/GenBank/DDBJ whole genome shotgun (WGS) entry which is preliminary data.</text>
</comment>
<dbReference type="AntiFam" id="ANF00217">
    <property type="entry name" value="Shadow ORF (opposite uvrB)"/>
</dbReference>
<dbReference type="EMBL" id="AMFJ01000257">
    <property type="protein sequence ID" value="EKE28982.1"/>
    <property type="molecule type" value="Genomic_DNA"/>
</dbReference>
<gene>
    <name evidence="1" type="ORF">ACD_2C00257G0001</name>
</gene>
<sequence length="228" mass="27306">MWIHRNSSVDIARCSSDYLQKRFRRTQKTLFVSIDNSNEWNFWKIKSLPQQIDSDYHLYLPCSQITQYLKPLQCLNLTMEIWDLDSIWSQIFSKLLWRFLSQSCDKHPFIPLFDFWDVPHYIIDHEFHVFHLEKRIKKSGRSDNLLNDPGRLFQFKIWRSGGYIDSLSSELLEFWKFQRTILKCARQTEAILDKALFSCSVSSVHSPDLGYGHMRLIYESEEILRKEA</sequence>
<proteinExistence type="predicted"/>
<dbReference type="AlphaFoldDB" id="K2G3T5"/>
<name>K2G3T5_9BACT</name>
<protein>
    <submittedName>
        <fullName evidence="1">Uncharacterized protein</fullName>
    </submittedName>
</protein>
<accession>K2G3T5</accession>
<evidence type="ECO:0000313" key="1">
    <source>
        <dbReference type="EMBL" id="EKE28982.1"/>
    </source>
</evidence>
<reference evidence="1" key="1">
    <citation type="journal article" date="2012" name="Science">
        <title>Fermentation, hydrogen, and sulfur metabolism in multiple uncultivated bacterial phyla.</title>
        <authorList>
            <person name="Wrighton K.C."/>
            <person name="Thomas B.C."/>
            <person name="Sharon I."/>
            <person name="Miller C.S."/>
            <person name="Castelle C.J."/>
            <person name="VerBerkmoes N.C."/>
            <person name="Wilkins M.J."/>
            <person name="Hettich R.L."/>
            <person name="Lipton M.S."/>
            <person name="Williams K.H."/>
            <person name="Long P.E."/>
            <person name="Banfield J.F."/>
        </authorList>
    </citation>
    <scope>NUCLEOTIDE SEQUENCE [LARGE SCALE GENOMIC DNA]</scope>
</reference>
<organism evidence="1">
    <name type="scientific">uncultured bacterium</name>
    <name type="common">gcode 4</name>
    <dbReference type="NCBI Taxonomy" id="1234023"/>
    <lineage>
        <taxon>Bacteria</taxon>
        <taxon>environmental samples</taxon>
    </lineage>
</organism>